<proteinExistence type="predicted"/>
<evidence type="ECO:0000313" key="3">
    <source>
        <dbReference type="Proteomes" id="UP000285776"/>
    </source>
</evidence>
<name>A0AA92U809_9BACT</name>
<evidence type="ECO:0000313" key="2">
    <source>
        <dbReference type="EMBL" id="RGW78627.1"/>
    </source>
</evidence>
<dbReference type="InterPro" id="IPR041519">
    <property type="entry name" value="HEPN_RiboL-PSP"/>
</dbReference>
<accession>A0AA92U809</accession>
<protein>
    <recommendedName>
        <fullName evidence="1">RiboL-PSP-HEPN domain-containing protein</fullName>
    </recommendedName>
</protein>
<dbReference type="AlphaFoldDB" id="A0AA92U809"/>
<dbReference type="Pfam" id="PF18735">
    <property type="entry name" value="HEPN_RiboL-PSP"/>
    <property type="match status" value="1"/>
</dbReference>
<dbReference type="Proteomes" id="UP000285776">
    <property type="component" value="Unassembled WGS sequence"/>
</dbReference>
<organism evidence="2 3">
    <name type="scientific">Segatella copri</name>
    <dbReference type="NCBI Taxonomy" id="165179"/>
    <lineage>
        <taxon>Bacteria</taxon>
        <taxon>Pseudomonadati</taxon>
        <taxon>Bacteroidota</taxon>
        <taxon>Bacteroidia</taxon>
        <taxon>Bacteroidales</taxon>
        <taxon>Prevotellaceae</taxon>
        <taxon>Segatella</taxon>
    </lineage>
</organism>
<reference evidence="2 3" key="1">
    <citation type="submission" date="2018-08" db="EMBL/GenBank/DDBJ databases">
        <title>A genome reference for cultivated species of the human gut microbiota.</title>
        <authorList>
            <person name="Zou Y."/>
            <person name="Xue W."/>
            <person name="Luo G."/>
        </authorList>
    </citation>
    <scope>NUCLEOTIDE SEQUENCE [LARGE SCALE GENOMIC DNA]</scope>
    <source>
        <strain evidence="2 3">AF10-17</strain>
    </source>
</reference>
<gene>
    <name evidence="2" type="ORF">DWV53_09150</name>
</gene>
<dbReference type="EMBL" id="QSAV01000026">
    <property type="protein sequence ID" value="RGW78627.1"/>
    <property type="molecule type" value="Genomic_DNA"/>
</dbReference>
<comment type="caution">
    <text evidence="2">The sequence shown here is derived from an EMBL/GenBank/DDBJ whole genome shotgun (WGS) entry which is preliminary data.</text>
</comment>
<evidence type="ECO:0000259" key="1">
    <source>
        <dbReference type="Pfam" id="PF18735"/>
    </source>
</evidence>
<sequence length="198" mass="23157">MENHVLELLIRYIEPHKDPLQSPNDYDLDVHSFCILSHAAFEEFVEDVTLYSVDKIETEFNSINRKFSYATLCLLHFDEHQKKIAEENNWPSAFNDYLSQRIAARKSELSKYATQENHGIDIKYLRKLLQPIGIEVPRNPHELSALSRLKTIRGAYAHSYARRRDSISPEDADNIVCDVLEMVRRIKNKALNMSYYLL</sequence>
<feature type="domain" description="RiboL-PSP-HEPN" evidence="1">
    <location>
        <begin position="7"/>
        <end position="190"/>
    </location>
</feature>